<evidence type="ECO:0000256" key="5">
    <source>
        <dbReference type="PIRSR" id="PIRSR036979-1"/>
    </source>
</evidence>
<dbReference type="Gene3D" id="3.40.800.10">
    <property type="entry name" value="Ureohydrolase domain"/>
    <property type="match status" value="1"/>
</dbReference>
<organism evidence="7 8">
    <name type="scientific">Phocicoccus pinnipedialis</name>
    <dbReference type="NCBI Taxonomy" id="110845"/>
    <lineage>
        <taxon>Bacteria</taxon>
        <taxon>Bacillati</taxon>
        <taxon>Bacillota</taxon>
        <taxon>Bacilli</taxon>
        <taxon>Bacillales</taxon>
        <taxon>Salinicoccaceae</taxon>
        <taxon>Phocicoccus</taxon>
    </lineage>
</organism>
<dbReference type="SUPFAM" id="SSF52768">
    <property type="entry name" value="Arginase/deacetylase"/>
    <property type="match status" value="1"/>
</dbReference>
<keyword evidence="3" id="KW-0369">Histidine metabolism</keyword>
<dbReference type="CDD" id="cd09988">
    <property type="entry name" value="Formimidoylglutamase"/>
    <property type="match status" value="1"/>
</dbReference>
<dbReference type="PROSITE" id="PS51409">
    <property type="entry name" value="ARGINASE_2"/>
    <property type="match status" value="1"/>
</dbReference>
<gene>
    <name evidence="7" type="primary">hutG</name>
    <name evidence="7" type="ORF">JEOPIN946_01457</name>
</gene>
<keyword evidence="4 5" id="KW-0464">Manganese</keyword>
<proteinExistence type="inferred from homology"/>
<dbReference type="GO" id="GO:0033389">
    <property type="term" value="P:putrescine biosynthetic process from arginine, via agmatine"/>
    <property type="evidence" value="ECO:0007669"/>
    <property type="project" value="TreeGrafter"/>
</dbReference>
<dbReference type="EMBL" id="CAJEWB010000010">
    <property type="protein sequence ID" value="CAD2077307.1"/>
    <property type="molecule type" value="Genomic_DNA"/>
</dbReference>
<evidence type="ECO:0000313" key="8">
    <source>
        <dbReference type="Proteomes" id="UP000588186"/>
    </source>
</evidence>
<keyword evidence="2" id="KW-0378">Hydrolase</keyword>
<comment type="similarity">
    <text evidence="6">Belongs to the arginase family.</text>
</comment>
<name>A0A6V7RIU0_9BACL</name>
<feature type="binding site" evidence="5">
    <location>
        <position position="226"/>
    </location>
    <ligand>
        <name>Mn(2+)</name>
        <dbReference type="ChEBI" id="CHEBI:29035"/>
        <label>1</label>
    </ligand>
</feature>
<protein>
    <submittedName>
        <fullName evidence="7">Formimidoylglutamase</fullName>
    </submittedName>
</protein>
<feature type="binding site" evidence="5">
    <location>
        <position position="115"/>
    </location>
    <ligand>
        <name>Mn(2+)</name>
        <dbReference type="ChEBI" id="CHEBI:29035"/>
        <label>1</label>
    </ligand>
</feature>
<dbReference type="GO" id="GO:0008783">
    <property type="term" value="F:agmatinase activity"/>
    <property type="evidence" value="ECO:0007669"/>
    <property type="project" value="TreeGrafter"/>
</dbReference>
<keyword evidence="1 5" id="KW-0479">Metal-binding</keyword>
<sequence>MTLKKHSYTGRTDNPSIKERFHQVVKEYSNETNSDVIIGFMSDEGVKRNKGRVGASLGPVKIREKMASLPYIREIFDVGSVVGTTELEVSQAELGNQISNLLKKDNFVLILGGGHETLYGHYLGVRETFKDEKICVLNIDAHFDLRNETSSSGTMFHQILSSDKNIHYKVLGIQPLGNTKTLFETANQFGVEYYTIDKIRENKDLLFTLSTTLQNYDKVFMTLCMDSVKASDAPGVSAPSSNGFTSLEIKTIIEHFAKLNNLVSFDISEVSPEHDRDDMTSALAAFLSVTFLNSKNENV</sequence>
<dbReference type="InterPro" id="IPR023696">
    <property type="entry name" value="Ureohydrolase_dom_sf"/>
</dbReference>
<feature type="binding site" evidence="5">
    <location>
        <position position="224"/>
    </location>
    <ligand>
        <name>Mn(2+)</name>
        <dbReference type="ChEBI" id="CHEBI:29035"/>
        <label>1</label>
    </ligand>
</feature>
<dbReference type="Pfam" id="PF00491">
    <property type="entry name" value="Arginase"/>
    <property type="match status" value="1"/>
</dbReference>
<reference evidence="7 8" key="1">
    <citation type="submission" date="2020-07" db="EMBL/GenBank/DDBJ databases">
        <authorList>
            <person name="Criscuolo A."/>
        </authorList>
    </citation>
    <scope>NUCLEOTIDE SEQUENCE [LARGE SCALE GENOMIC DNA]</scope>
    <source>
        <strain evidence="7">CIP107946</strain>
    </source>
</reference>
<dbReference type="PANTHER" id="PTHR11358:SF35">
    <property type="entry name" value="FORMIMIDOYLGLUTAMASE"/>
    <property type="match status" value="1"/>
</dbReference>
<dbReference type="GO" id="GO:0006547">
    <property type="term" value="P:L-histidine metabolic process"/>
    <property type="evidence" value="ECO:0007669"/>
    <property type="project" value="UniProtKB-KW"/>
</dbReference>
<evidence type="ECO:0000256" key="2">
    <source>
        <dbReference type="ARBA" id="ARBA00022801"/>
    </source>
</evidence>
<dbReference type="RefSeq" id="WP_186078144.1">
    <property type="nucleotide sequence ID" value="NZ_CAJEWB010000010.1"/>
</dbReference>
<dbReference type="Proteomes" id="UP000588186">
    <property type="component" value="Unassembled WGS sequence"/>
</dbReference>
<evidence type="ECO:0000256" key="1">
    <source>
        <dbReference type="ARBA" id="ARBA00022723"/>
    </source>
</evidence>
<accession>A0A6V7RIU0</accession>
<evidence type="ECO:0000256" key="3">
    <source>
        <dbReference type="ARBA" id="ARBA00022808"/>
    </source>
</evidence>
<dbReference type="GO" id="GO:0046872">
    <property type="term" value="F:metal ion binding"/>
    <property type="evidence" value="ECO:0007669"/>
    <property type="project" value="UniProtKB-KW"/>
</dbReference>
<dbReference type="InterPro" id="IPR006035">
    <property type="entry name" value="Ureohydrolase"/>
</dbReference>
<comment type="cofactor">
    <cofactor evidence="5">
        <name>Mn(2+)</name>
        <dbReference type="ChEBI" id="CHEBI:29035"/>
    </cofactor>
    <text evidence="5">Binds 2 manganese ions per subunit.</text>
</comment>
<dbReference type="AlphaFoldDB" id="A0A6V7RIU0"/>
<feature type="binding site" evidence="5">
    <location>
        <position position="144"/>
    </location>
    <ligand>
        <name>Mn(2+)</name>
        <dbReference type="ChEBI" id="CHEBI:29035"/>
        <label>1</label>
    </ligand>
</feature>
<evidence type="ECO:0000256" key="6">
    <source>
        <dbReference type="PROSITE-ProRule" id="PRU00742"/>
    </source>
</evidence>
<keyword evidence="8" id="KW-1185">Reference proteome</keyword>
<feature type="binding site" evidence="5">
    <location>
        <position position="140"/>
    </location>
    <ligand>
        <name>Mn(2+)</name>
        <dbReference type="ChEBI" id="CHEBI:29035"/>
        <label>1</label>
    </ligand>
</feature>
<evidence type="ECO:0000313" key="7">
    <source>
        <dbReference type="EMBL" id="CAD2077307.1"/>
    </source>
</evidence>
<comment type="caution">
    <text evidence="7">The sequence shown here is derived from an EMBL/GenBank/DDBJ whole genome shotgun (WGS) entry which is preliminary data.</text>
</comment>
<dbReference type="PANTHER" id="PTHR11358">
    <property type="entry name" value="ARGINASE/AGMATINASE"/>
    <property type="match status" value="1"/>
</dbReference>
<feature type="binding site" evidence="5">
    <location>
        <position position="142"/>
    </location>
    <ligand>
        <name>Mn(2+)</name>
        <dbReference type="ChEBI" id="CHEBI:29035"/>
        <label>1</label>
    </ligand>
</feature>
<dbReference type="PIRSF" id="PIRSF036979">
    <property type="entry name" value="Arginase"/>
    <property type="match status" value="1"/>
</dbReference>
<evidence type="ECO:0000256" key="4">
    <source>
        <dbReference type="ARBA" id="ARBA00023211"/>
    </source>
</evidence>